<name>A0A8G2FFB5_ACIRU</name>
<keyword evidence="3 6" id="KW-1133">Transmembrane helix</keyword>
<feature type="compositionally biased region" description="Basic and acidic residues" evidence="5">
    <location>
        <begin position="13"/>
        <end position="33"/>
    </location>
</feature>
<feature type="domain" description="Multidrug export protein EmrA/FarA alpha-helical hairpin" evidence="7">
    <location>
        <begin position="116"/>
        <end position="233"/>
    </location>
</feature>
<reference evidence="9 10" key="1">
    <citation type="submission" date="2017-01" db="EMBL/GenBank/DDBJ databases">
        <authorList>
            <person name="Varghese N."/>
            <person name="Submissions S."/>
        </authorList>
    </citation>
    <scope>NUCLEOTIDE SEQUENCE [LARGE SCALE GENOMIC DNA]</scope>
    <source>
        <strain evidence="9 10">ATCC 35905</strain>
    </source>
</reference>
<evidence type="ECO:0000313" key="10">
    <source>
        <dbReference type="Proteomes" id="UP000186308"/>
    </source>
</evidence>
<evidence type="ECO:0000256" key="6">
    <source>
        <dbReference type="SAM" id="Phobius"/>
    </source>
</evidence>
<dbReference type="Proteomes" id="UP000186308">
    <property type="component" value="Unassembled WGS sequence"/>
</dbReference>
<keyword evidence="10" id="KW-1185">Reference proteome</keyword>
<evidence type="ECO:0000259" key="7">
    <source>
        <dbReference type="Pfam" id="PF25885"/>
    </source>
</evidence>
<dbReference type="InterPro" id="IPR050739">
    <property type="entry name" value="MFP"/>
</dbReference>
<comment type="subcellular location">
    <subcellularLocation>
        <location evidence="1">Membrane</location>
        <topology evidence="1">Single-pass membrane protein</topology>
    </subcellularLocation>
</comment>
<evidence type="ECO:0000256" key="4">
    <source>
        <dbReference type="ARBA" id="ARBA00023136"/>
    </source>
</evidence>
<dbReference type="Pfam" id="PF25963">
    <property type="entry name" value="Beta-barrel_AAEA"/>
    <property type="match status" value="1"/>
</dbReference>
<evidence type="ECO:0000256" key="5">
    <source>
        <dbReference type="SAM" id="MobiDB-lite"/>
    </source>
</evidence>
<dbReference type="AlphaFoldDB" id="A0A8G2FFB5"/>
<keyword evidence="4 6" id="KW-0472">Membrane</keyword>
<keyword evidence="2 6" id="KW-0812">Transmembrane</keyword>
<evidence type="ECO:0000259" key="8">
    <source>
        <dbReference type="Pfam" id="PF25963"/>
    </source>
</evidence>
<evidence type="ECO:0000256" key="2">
    <source>
        <dbReference type="ARBA" id="ARBA00022692"/>
    </source>
</evidence>
<sequence length="376" mass="40576">MSQTSSTAGVVTRDAEGRETTGRDAKTRSEGRSRGGSKLLRPVLMIGGVLLILLAVLLYWLFSGGSVSVTDTYIKAARVNLSTDVSGLVDQVDVKDHQVVTKGQILFRLQPTRFVVAEDQAQAKLAEVKQQIEGARHGYEAQLAKIKVQQAVVENDRLNYQRYASLVHGGGVTQSDYDNAKYKYQGAEADLAAMQAQAGVDLAKLSGDPKIHLADTPQYKAAAAAVAAAQLNYRHSIVRAPFDGVVTETEQLQPGMYLQAGTAAFGLVSSTDVWVRAQPKETALTWVKPGDKVKIHVDTYPGKLWHGVVASIAPASGSSFSILPAQNSSGNWVKVVQRIPLRVNITDGPKHLVLRNGMTAEVDIITGHQHKLSNLF</sequence>
<dbReference type="InterPro" id="IPR058634">
    <property type="entry name" value="AaeA-lik-b-barrel"/>
</dbReference>
<organism evidence="9 10">
    <name type="scientific">Acidiphilium rubrum</name>
    <dbReference type="NCBI Taxonomy" id="526"/>
    <lineage>
        <taxon>Bacteria</taxon>
        <taxon>Pseudomonadati</taxon>
        <taxon>Pseudomonadota</taxon>
        <taxon>Alphaproteobacteria</taxon>
        <taxon>Acetobacterales</taxon>
        <taxon>Acidocellaceae</taxon>
        <taxon>Acidiphilium</taxon>
    </lineage>
</organism>
<dbReference type="Pfam" id="PF25885">
    <property type="entry name" value="HH_EMRA"/>
    <property type="match status" value="1"/>
</dbReference>
<feature type="domain" description="p-hydroxybenzoic acid efflux pump subunit AaeA-like beta-barrel" evidence="8">
    <location>
        <begin position="275"/>
        <end position="364"/>
    </location>
</feature>
<feature type="transmembrane region" description="Helical" evidence="6">
    <location>
        <begin position="42"/>
        <end position="62"/>
    </location>
</feature>
<evidence type="ECO:0000313" key="9">
    <source>
        <dbReference type="EMBL" id="SIQ18629.1"/>
    </source>
</evidence>
<dbReference type="RefSeq" id="WP_029312994.1">
    <property type="nucleotide sequence ID" value="NZ_FTNE01000002.1"/>
</dbReference>
<dbReference type="GO" id="GO:0015562">
    <property type="term" value="F:efflux transmembrane transporter activity"/>
    <property type="evidence" value="ECO:0007669"/>
    <property type="project" value="InterPro"/>
</dbReference>
<dbReference type="PANTHER" id="PTHR30386">
    <property type="entry name" value="MEMBRANE FUSION SUBUNIT OF EMRAB-TOLC MULTIDRUG EFFLUX PUMP"/>
    <property type="match status" value="1"/>
</dbReference>
<dbReference type="EMBL" id="FTNE01000002">
    <property type="protein sequence ID" value="SIQ18629.1"/>
    <property type="molecule type" value="Genomic_DNA"/>
</dbReference>
<dbReference type="Gene3D" id="2.40.50.100">
    <property type="match status" value="1"/>
</dbReference>
<protein>
    <submittedName>
        <fullName evidence="9">Membrane fusion protein, multidrug efflux system</fullName>
    </submittedName>
</protein>
<dbReference type="SUPFAM" id="SSF111369">
    <property type="entry name" value="HlyD-like secretion proteins"/>
    <property type="match status" value="2"/>
</dbReference>
<feature type="region of interest" description="Disordered" evidence="5">
    <location>
        <begin position="1"/>
        <end position="35"/>
    </location>
</feature>
<dbReference type="PANTHER" id="PTHR30386:SF26">
    <property type="entry name" value="TRANSPORT PROTEIN COMB"/>
    <property type="match status" value="1"/>
</dbReference>
<gene>
    <name evidence="9" type="ORF">SAMN05421828_102137</name>
</gene>
<comment type="caution">
    <text evidence="9">The sequence shown here is derived from an EMBL/GenBank/DDBJ whole genome shotgun (WGS) entry which is preliminary data.</text>
</comment>
<evidence type="ECO:0000256" key="1">
    <source>
        <dbReference type="ARBA" id="ARBA00004167"/>
    </source>
</evidence>
<accession>A0A8G2FFB5</accession>
<evidence type="ECO:0000256" key="3">
    <source>
        <dbReference type="ARBA" id="ARBA00022989"/>
    </source>
</evidence>
<dbReference type="InterPro" id="IPR058633">
    <property type="entry name" value="EmrA/FarA_HH"/>
</dbReference>
<proteinExistence type="predicted"/>
<dbReference type="GO" id="GO:0016020">
    <property type="term" value="C:membrane"/>
    <property type="evidence" value="ECO:0007669"/>
    <property type="project" value="UniProtKB-SubCell"/>
</dbReference>
<dbReference type="Gene3D" id="2.40.30.170">
    <property type="match status" value="1"/>
</dbReference>
<dbReference type="OrthoDB" id="9811754at2"/>